<dbReference type="VEuPathDB" id="FungiDB:HMPREF1541_02397"/>
<reference evidence="2 3" key="1">
    <citation type="submission" date="2013-03" db="EMBL/GenBank/DDBJ databases">
        <title>The Genome Sequence of Phialophora europaea CBS 101466.</title>
        <authorList>
            <consortium name="The Broad Institute Genomics Platform"/>
            <person name="Cuomo C."/>
            <person name="de Hoog S."/>
            <person name="Gorbushina A."/>
            <person name="Walker B."/>
            <person name="Young S.K."/>
            <person name="Zeng Q."/>
            <person name="Gargeya S."/>
            <person name="Fitzgerald M."/>
            <person name="Haas B."/>
            <person name="Abouelleil A."/>
            <person name="Allen A.W."/>
            <person name="Alvarado L."/>
            <person name="Arachchi H.M."/>
            <person name="Berlin A.M."/>
            <person name="Chapman S.B."/>
            <person name="Gainer-Dewar J."/>
            <person name="Goldberg J."/>
            <person name="Griggs A."/>
            <person name="Gujja S."/>
            <person name="Hansen M."/>
            <person name="Howarth C."/>
            <person name="Imamovic A."/>
            <person name="Ireland A."/>
            <person name="Larimer J."/>
            <person name="McCowan C."/>
            <person name="Murphy C."/>
            <person name="Pearson M."/>
            <person name="Poon T.W."/>
            <person name="Priest M."/>
            <person name="Roberts A."/>
            <person name="Saif S."/>
            <person name="Shea T."/>
            <person name="Sisk P."/>
            <person name="Sykes S."/>
            <person name="Wortman J."/>
            <person name="Nusbaum C."/>
            <person name="Birren B."/>
        </authorList>
    </citation>
    <scope>NUCLEOTIDE SEQUENCE [LARGE SCALE GENOMIC DNA]</scope>
    <source>
        <strain evidence="2 3">CBS 101466</strain>
    </source>
</reference>
<dbReference type="Proteomes" id="UP000030752">
    <property type="component" value="Unassembled WGS sequence"/>
</dbReference>
<keyword evidence="3" id="KW-1185">Reference proteome</keyword>
<dbReference type="AlphaFoldDB" id="W2S5B0"/>
<feature type="region of interest" description="Disordered" evidence="1">
    <location>
        <begin position="301"/>
        <end position="330"/>
    </location>
</feature>
<dbReference type="GeneID" id="19969736"/>
<dbReference type="EMBL" id="KB822718">
    <property type="protein sequence ID" value="ETN43238.1"/>
    <property type="molecule type" value="Genomic_DNA"/>
</dbReference>
<feature type="region of interest" description="Disordered" evidence="1">
    <location>
        <begin position="234"/>
        <end position="279"/>
    </location>
</feature>
<feature type="compositionally biased region" description="Polar residues" evidence="1">
    <location>
        <begin position="238"/>
        <end position="254"/>
    </location>
</feature>
<dbReference type="InParanoid" id="W2S5B0"/>
<dbReference type="HOGENOM" id="CLU_706007_0_0_1"/>
<evidence type="ECO:0000313" key="2">
    <source>
        <dbReference type="EMBL" id="ETN43238.1"/>
    </source>
</evidence>
<gene>
    <name evidence="2" type="ORF">HMPREF1541_02397</name>
</gene>
<organism evidence="2 3">
    <name type="scientific">Cyphellophora europaea (strain CBS 101466)</name>
    <name type="common">Phialophora europaea</name>
    <dbReference type="NCBI Taxonomy" id="1220924"/>
    <lineage>
        <taxon>Eukaryota</taxon>
        <taxon>Fungi</taxon>
        <taxon>Dikarya</taxon>
        <taxon>Ascomycota</taxon>
        <taxon>Pezizomycotina</taxon>
        <taxon>Eurotiomycetes</taxon>
        <taxon>Chaetothyriomycetidae</taxon>
        <taxon>Chaetothyriales</taxon>
        <taxon>Cyphellophoraceae</taxon>
        <taxon>Cyphellophora</taxon>
    </lineage>
</organism>
<feature type="region of interest" description="Disordered" evidence="1">
    <location>
        <begin position="1"/>
        <end position="25"/>
    </location>
</feature>
<evidence type="ECO:0000313" key="3">
    <source>
        <dbReference type="Proteomes" id="UP000030752"/>
    </source>
</evidence>
<name>W2S5B0_CYPE1</name>
<feature type="compositionally biased region" description="Acidic residues" evidence="1">
    <location>
        <begin position="16"/>
        <end position="25"/>
    </location>
</feature>
<dbReference type="RefSeq" id="XP_008714974.1">
    <property type="nucleotide sequence ID" value="XM_008716752.1"/>
</dbReference>
<sequence>MASTPEFNSSLSLESDWSESDSGEEDLFRDFSDQIASAPMRRLPVGYTQPGDDSGTALPMGSIISGQVSCPFPTRDMPYQSFADWVLLKLATPSPALQNGYVDPRTGSLVMIEHIQPTMPEPGTEVYVLAGSQGTLMATVGQSLIRLHLHDLEMSVTQICLQKPLSRGTSGSWVVWEQSVIGYVVAGQELMPLAYIIPFRAFLESAGGDFAMAQIALRPPRVLHASDRTTIAVEEPDTTQIVRSSLRTETQAETLATHASPPTDPPSYHQPPEMSQKDQLLSRLAQQGIKASLAHTNGYQDQQVDVASSPARPHQATKKRASTSSIPWPGLDDDELDALLDLPHHRRFPPRSSRTAPLPPSPSLFNPRRCLHCGSSSHDASCCPERLFAHH</sequence>
<protein>
    <submittedName>
        <fullName evidence="2">Uncharacterized protein</fullName>
    </submittedName>
</protein>
<accession>W2S5B0</accession>
<dbReference type="OrthoDB" id="2130629at2759"/>
<evidence type="ECO:0000256" key="1">
    <source>
        <dbReference type="SAM" id="MobiDB-lite"/>
    </source>
</evidence>
<proteinExistence type="predicted"/>